<comment type="caution">
    <text evidence="3">The sequence shown here is derived from an EMBL/GenBank/DDBJ whole genome shotgun (WGS) entry which is preliminary data.</text>
</comment>
<dbReference type="AlphaFoldDB" id="A0A0P8BRE8"/>
<name>A0A0P8BRE8_9HYPH</name>
<dbReference type="STRING" id="1653334.GA0071312_0454"/>
<evidence type="ECO:0000313" key="5">
    <source>
        <dbReference type="Proteomes" id="UP000050497"/>
    </source>
</evidence>
<evidence type="ECO:0000313" key="6">
    <source>
        <dbReference type="Proteomes" id="UP000182800"/>
    </source>
</evidence>
<dbReference type="EMBL" id="FMBM01000001">
    <property type="protein sequence ID" value="SCC78722.1"/>
    <property type="molecule type" value="Genomic_DNA"/>
</dbReference>
<proteinExistence type="predicted"/>
<evidence type="ECO:0000313" key="3">
    <source>
        <dbReference type="EMBL" id="KPQ12123.1"/>
    </source>
</evidence>
<keyword evidence="1" id="KW-0472">Membrane</keyword>
<dbReference type="Proteomes" id="UP000050497">
    <property type="component" value="Unassembled WGS sequence"/>
</dbReference>
<keyword evidence="6" id="KW-1185">Reference proteome</keyword>
<dbReference type="InterPro" id="IPR028087">
    <property type="entry name" value="Tad_N"/>
</dbReference>
<dbReference type="Pfam" id="PF13400">
    <property type="entry name" value="Tad"/>
    <property type="match status" value="1"/>
</dbReference>
<reference evidence="3 5" key="1">
    <citation type="submission" date="2015-09" db="EMBL/GenBank/DDBJ databases">
        <title>Identification and resolution of microdiversity through metagenomic sequencing of parallel consortia.</title>
        <authorList>
            <person name="Nelson W.C."/>
            <person name="Romine M.F."/>
            <person name="Lindemann S.R."/>
        </authorList>
    </citation>
    <scope>NUCLEOTIDE SEQUENCE [LARGE SCALE GENOMIC DNA]</scope>
    <source>
        <strain evidence="3">HL-109</strain>
    </source>
</reference>
<dbReference type="EMBL" id="LJSX01000003">
    <property type="protein sequence ID" value="KPQ12123.1"/>
    <property type="molecule type" value="Genomic_DNA"/>
</dbReference>
<protein>
    <submittedName>
        <fullName evidence="4">Flp pilus-assembly TadE/G-like</fullName>
    </submittedName>
    <submittedName>
        <fullName evidence="3">Putative tad secretion system assembly protein</fullName>
    </submittedName>
</protein>
<evidence type="ECO:0000259" key="2">
    <source>
        <dbReference type="Pfam" id="PF13400"/>
    </source>
</evidence>
<accession>A0A0P8BRE8</accession>
<keyword evidence="1" id="KW-1133">Transmembrane helix</keyword>
<sequence length="372" mass="41833">MFEFCRDRRGGVAMVFAVTAIPLFGVAGIAVDYSRATDARSQLQAVSDGLALHVANSENRQNPEQVIEAYLAQVSGQGREPDHLGSIVSEGSWINQNTFSLELSGDLRTVMAHVVPGIAESMHVSVRTDVHIDALTQQYDPPEMTYLNPDAGDYNQLFAYCYDHESANPADPQGRDRYRSQMTLIADNEGTEYDFDWPRCAEGESLSFSMRNQRHVRSHPGLLDNPNRPPFAPVFEYFTDTRIVNGREIFDIIRVAEDIPGAWNRWFRPGQIDQGFDMLETVRCESLDECVGESDGGILPEGKHRAPQVEDRGCTPGSYMYFGWEDRPPGQPGPNHNWLQPGWTDRSYDDIRIVMKCPDSGEIGSRNVRIIR</sequence>
<evidence type="ECO:0000313" key="4">
    <source>
        <dbReference type="EMBL" id="SCC78722.1"/>
    </source>
</evidence>
<feature type="domain" description="Putative Flp pilus-assembly TadG-like N-terminal" evidence="2">
    <location>
        <begin position="11"/>
        <end position="55"/>
    </location>
</feature>
<organism evidence="3 5">
    <name type="scientific">Saliniramus fredricksonii</name>
    <dbReference type="NCBI Taxonomy" id="1653334"/>
    <lineage>
        <taxon>Bacteria</taxon>
        <taxon>Pseudomonadati</taxon>
        <taxon>Pseudomonadota</taxon>
        <taxon>Alphaproteobacteria</taxon>
        <taxon>Hyphomicrobiales</taxon>
        <taxon>Salinarimonadaceae</taxon>
        <taxon>Saliniramus</taxon>
    </lineage>
</organism>
<gene>
    <name evidence="3" type="primary">G</name>
    <name evidence="3" type="synonym">tadE</name>
    <name evidence="4" type="ORF">GA0071312_0454</name>
    <name evidence="3" type="ORF">HLUCCO17_02890</name>
</gene>
<evidence type="ECO:0000256" key="1">
    <source>
        <dbReference type="SAM" id="Phobius"/>
    </source>
</evidence>
<dbReference type="RefSeq" id="WP_074443443.1">
    <property type="nucleotide sequence ID" value="NZ_FMBM01000001.1"/>
</dbReference>
<reference evidence="4 6" key="2">
    <citation type="submission" date="2016-08" db="EMBL/GenBank/DDBJ databases">
        <authorList>
            <person name="Varghese N."/>
            <person name="Submissions Spin"/>
        </authorList>
    </citation>
    <scope>NUCLEOTIDE SEQUENCE [LARGE SCALE GENOMIC DNA]</scope>
    <source>
        <strain evidence="4 6">HL-109</strain>
    </source>
</reference>
<dbReference type="Proteomes" id="UP000182800">
    <property type="component" value="Unassembled WGS sequence"/>
</dbReference>
<feature type="transmembrane region" description="Helical" evidence="1">
    <location>
        <begin position="12"/>
        <end position="31"/>
    </location>
</feature>
<keyword evidence="1" id="KW-0812">Transmembrane</keyword>